<organism evidence="5 6">
    <name type="scientific">Saccharospirillum mangrovi</name>
    <dbReference type="NCBI Taxonomy" id="2161747"/>
    <lineage>
        <taxon>Bacteria</taxon>
        <taxon>Pseudomonadati</taxon>
        <taxon>Pseudomonadota</taxon>
        <taxon>Gammaproteobacteria</taxon>
        <taxon>Oceanospirillales</taxon>
        <taxon>Saccharospirillaceae</taxon>
        <taxon>Saccharospirillum</taxon>
    </lineage>
</organism>
<dbReference type="RefSeq" id="WP_380693842.1">
    <property type="nucleotide sequence ID" value="NZ_JBHRYR010000002.1"/>
</dbReference>
<evidence type="ECO:0000256" key="2">
    <source>
        <dbReference type="PROSITE-ProRule" id="PRU00703"/>
    </source>
</evidence>
<protein>
    <submittedName>
        <fullName evidence="5">DUF294 nucleotidyltransferase-like domain-containing protein</fullName>
    </submittedName>
</protein>
<dbReference type="InterPro" id="IPR051257">
    <property type="entry name" value="Diverse_CBS-Domain"/>
</dbReference>
<dbReference type="SUPFAM" id="SSF54631">
    <property type="entry name" value="CBS-domain pair"/>
    <property type="match status" value="1"/>
</dbReference>
<evidence type="ECO:0000313" key="5">
    <source>
        <dbReference type="EMBL" id="MFC3852096.1"/>
    </source>
</evidence>
<dbReference type="InterPro" id="IPR018490">
    <property type="entry name" value="cNMP-bd_dom_sf"/>
</dbReference>
<dbReference type="CDD" id="cd00038">
    <property type="entry name" value="CAP_ED"/>
    <property type="match status" value="1"/>
</dbReference>
<evidence type="ECO:0000256" key="1">
    <source>
        <dbReference type="ARBA" id="ARBA00023122"/>
    </source>
</evidence>
<evidence type="ECO:0000259" key="3">
    <source>
        <dbReference type="PROSITE" id="PS50042"/>
    </source>
</evidence>
<dbReference type="Pfam" id="PF10335">
    <property type="entry name" value="DUF294_C"/>
    <property type="match status" value="1"/>
</dbReference>
<dbReference type="Pfam" id="PF00027">
    <property type="entry name" value="cNMP_binding"/>
    <property type="match status" value="1"/>
</dbReference>
<dbReference type="InterPro" id="IPR005105">
    <property type="entry name" value="GlnD_Uridyltrans_N"/>
</dbReference>
<dbReference type="InterPro" id="IPR000595">
    <property type="entry name" value="cNMP-bd_dom"/>
</dbReference>
<dbReference type="EMBL" id="JBHRYR010000002">
    <property type="protein sequence ID" value="MFC3852096.1"/>
    <property type="molecule type" value="Genomic_DNA"/>
</dbReference>
<keyword evidence="6" id="KW-1185">Reference proteome</keyword>
<gene>
    <name evidence="5" type="ORF">ACFOOG_04530</name>
</gene>
<dbReference type="Pfam" id="PF00571">
    <property type="entry name" value="CBS"/>
    <property type="match status" value="2"/>
</dbReference>
<dbReference type="InterPro" id="IPR046342">
    <property type="entry name" value="CBS_dom_sf"/>
</dbReference>
<dbReference type="Gene3D" id="2.60.120.10">
    <property type="entry name" value="Jelly Rolls"/>
    <property type="match status" value="1"/>
</dbReference>
<evidence type="ECO:0000259" key="4">
    <source>
        <dbReference type="PROSITE" id="PS51371"/>
    </source>
</evidence>
<feature type="domain" description="CBS" evidence="4">
    <location>
        <begin position="155"/>
        <end position="211"/>
    </location>
</feature>
<comment type="caution">
    <text evidence="5">The sequence shown here is derived from an EMBL/GenBank/DDBJ whole genome shotgun (WGS) entry which is preliminary data.</text>
</comment>
<dbReference type="InterPro" id="IPR018821">
    <property type="entry name" value="DUF294_put_nucleoTrafse_sb-bd"/>
</dbReference>
<evidence type="ECO:0000313" key="6">
    <source>
        <dbReference type="Proteomes" id="UP001595617"/>
    </source>
</evidence>
<name>A0ABV7ZVE0_9GAMM</name>
<dbReference type="Proteomes" id="UP001595617">
    <property type="component" value="Unassembled WGS sequence"/>
</dbReference>
<accession>A0ABV7ZVE0</accession>
<dbReference type="PANTHER" id="PTHR43080">
    <property type="entry name" value="CBS DOMAIN-CONTAINING PROTEIN CBSX3, MITOCHONDRIAL"/>
    <property type="match status" value="1"/>
</dbReference>
<dbReference type="InterPro" id="IPR014710">
    <property type="entry name" value="RmlC-like_jellyroll"/>
</dbReference>
<dbReference type="PANTHER" id="PTHR43080:SF2">
    <property type="entry name" value="CBS DOMAIN-CONTAINING PROTEIN"/>
    <property type="match status" value="1"/>
</dbReference>
<keyword evidence="1 2" id="KW-0129">CBS domain</keyword>
<dbReference type="CDD" id="cd04587">
    <property type="entry name" value="CBS_pair_CAP-ED_NT_Pol-beta-like_DUF294_assoc"/>
    <property type="match status" value="1"/>
</dbReference>
<dbReference type="SUPFAM" id="SSF51206">
    <property type="entry name" value="cAMP-binding domain-like"/>
    <property type="match status" value="1"/>
</dbReference>
<dbReference type="SMART" id="SM00116">
    <property type="entry name" value="CBS"/>
    <property type="match status" value="2"/>
</dbReference>
<dbReference type="Pfam" id="PF03445">
    <property type="entry name" value="DUF294"/>
    <property type="match status" value="1"/>
</dbReference>
<dbReference type="CDD" id="cd05401">
    <property type="entry name" value="NT_GlnE_GlnD_like"/>
    <property type="match status" value="1"/>
</dbReference>
<dbReference type="Gene3D" id="3.10.580.10">
    <property type="entry name" value="CBS-domain"/>
    <property type="match status" value="1"/>
</dbReference>
<feature type="domain" description="CBS" evidence="4">
    <location>
        <begin position="219"/>
        <end position="275"/>
    </location>
</feature>
<dbReference type="PROSITE" id="PS50042">
    <property type="entry name" value="CNMP_BINDING_3"/>
    <property type="match status" value="1"/>
</dbReference>
<dbReference type="InterPro" id="IPR000644">
    <property type="entry name" value="CBS_dom"/>
</dbReference>
<proteinExistence type="predicted"/>
<reference evidence="6" key="1">
    <citation type="journal article" date="2019" name="Int. J. Syst. Evol. Microbiol.">
        <title>The Global Catalogue of Microorganisms (GCM) 10K type strain sequencing project: providing services to taxonomists for standard genome sequencing and annotation.</title>
        <authorList>
            <consortium name="The Broad Institute Genomics Platform"/>
            <consortium name="The Broad Institute Genome Sequencing Center for Infectious Disease"/>
            <person name="Wu L."/>
            <person name="Ma J."/>
        </authorList>
    </citation>
    <scope>NUCLEOTIDE SEQUENCE [LARGE SCALE GENOMIC DNA]</scope>
    <source>
        <strain evidence="6">IBRC 10765</strain>
    </source>
</reference>
<sequence length="611" mass="68479">MANADDLADSVQFLHHRPPFDQLDESALLSLCQQLLVHYQPHVKDGPIGASQHLNIIRSGAVELRNRHGALVDRLHEGDIFGISSVLDQNTHGLTVHTLEDCLLYHIPKSVFDHIMSQHTVLAEFFRSLADRRQNLHALESATSHPLLQTVDHWMSRTLITAGPQHSIQQAAVLMTEARVSSILVVDKGQLLGIVTDRDLRSRALVPGLDIHTSITDIMTRTPTTLHSGATLLDAQWLMSERQLHHLPILKRGAPVGMLTVSDLMHAQEDSPLFFIQRLSRESTLDGIQKQMSGAQQWLDRLRQQDSALPLLGQLYTTVMDGLTRRLLQLGEKKLGPPPMAYGWLAFGSQARREMTLESDQDNGLILAREPHEREAQYFADLATWVCDGLNACGLRHCPGNVMASNPEWRLSVDQWSAQFAHWIDTPTQEALLFSTIFFDWRLIAGPDHLQSGLRERMQTIQPNSRFLAMMTQSALRQSPPIGFFRSLLLTHSGEHKNKLDLKHEGIALINDLARLHALAVHSEENNTLNRLMAAEDHQSLSSGLAQDLRLAWRLLTRLRQRVGNTGDHSGHWLNPDQLSPNERQQLKAAFRTIKDAQAAALQKFAGGFAG</sequence>
<dbReference type="PROSITE" id="PS51371">
    <property type="entry name" value="CBS"/>
    <property type="match status" value="2"/>
</dbReference>
<feature type="domain" description="Cyclic nucleotide-binding" evidence="3">
    <location>
        <begin position="56"/>
        <end position="116"/>
    </location>
</feature>